<evidence type="ECO:0000313" key="3">
    <source>
        <dbReference type="Proteomes" id="UP001172684"/>
    </source>
</evidence>
<gene>
    <name evidence="2" type="ORF">H2201_004942</name>
</gene>
<comment type="caution">
    <text evidence="2">The sequence shown here is derived from an EMBL/GenBank/DDBJ whole genome shotgun (WGS) entry which is preliminary data.</text>
</comment>
<dbReference type="EMBL" id="JAPDRL010000034">
    <property type="protein sequence ID" value="KAJ9664890.1"/>
    <property type="molecule type" value="Genomic_DNA"/>
</dbReference>
<proteinExistence type="predicted"/>
<protein>
    <submittedName>
        <fullName evidence="2">Uncharacterized protein</fullName>
    </submittedName>
</protein>
<dbReference type="Proteomes" id="UP001172684">
    <property type="component" value="Unassembled WGS sequence"/>
</dbReference>
<organism evidence="2 3">
    <name type="scientific">Coniosporium apollinis</name>
    <dbReference type="NCBI Taxonomy" id="61459"/>
    <lineage>
        <taxon>Eukaryota</taxon>
        <taxon>Fungi</taxon>
        <taxon>Dikarya</taxon>
        <taxon>Ascomycota</taxon>
        <taxon>Pezizomycotina</taxon>
        <taxon>Dothideomycetes</taxon>
        <taxon>Dothideomycetes incertae sedis</taxon>
        <taxon>Coniosporium</taxon>
    </lineage>
</organism>
<sequence>MLEAAPAAELAAEDKLAATEEADSAREEVMLSAPINLLAELCKRVPWEMLLATLDASEAIDEVTDEAPSEADETAEETLPETDEAPELAAAPAPKIVVNPVVVAKVVSVALTVATRGDVEIGVLEADAVVVTVVAEAVLDAMLSVAEERTLSADAVMELETEDKTPKRTIVNRGLCRRKADSLPAQ</sequence>
<keyword evidence="3" id="KW-1185">Reference proteome</keyword>
<feature type="region of interest" description="Disordered" evidence="1">
    <location>
        <begin position="63"/>
        <end position="85"/>
    </location>
</feature>
<evidence type="ECO:0000313" key="2">
    <source>
        <dbReference type="EMBL" id="KAJ9664890.1"/>
    </source>
</evidence>
<evidence type="ECO:0000256" key="1">
    <source>
        <dbReference type="SAM" id="MobiDB-lite"/>
    </source>
</evidence>
<reference evidence="2" key="1">
    <citation type="submission" date="2022-10" db="EMBL/GenBank/DDBJ databases">
        <title>Culturing micro-colonial fungi from biological soil crusts in the Mojave desert and describing Neophaeococcomyces mojavensis, and introducing the new genera and species Taxawa tesnikishii.</title>
        <authorList>
            <person name="Kurbessoian T."/>
            <person name="Stajich J.E."/>
        </authorList>
    </citation>
    <scope>NUCLEOTIDE SEQUENCE</scope>
    <source>
        <strain evidence="2">TK_1</strain>
    </source>
</reference>
<name>A0ABQ9NR67_9PEZI</name>
<accession>A0ABQ9NR67</accession>